<dbReference type="InterPro" id="IPR050834">
    <property type="entry name" value="Glycosyltransf_2"/>
</dbReference>
<dbReference type="Proteomes" id="UP000218418">
    <property type="component" value="Chromosome"/>
</dbReference>
<proteinExistence type="predicted"/>
<protein>
    <submittedName>
        <fullName evidence="2">Family 2 glycosyl transferase</fullName>
    </submittedName>
</protein>
<dbReference type="Gene3D" id="3.90.550.10">
    <property type="entry name" value="Spore Coat Polysaccharide Biosynthesis Protein SpsA, Chain A"/>
    <property type="match status" value="1"/>
</dbReference>
<dbReference type="SUPFAM" id="SSF53448">
    <property type="entry name" value="Nucleotide-diphospho-sugar transferases"/>
    <property type="match status" value="1"/>
</dbReference>
<accession>A0A1Z4LIL4</accession>
<dbReference type="InterPro" id="IPR029044">
    <property type="entry name" value="Nucleotide-diphossugar_trans"/>
</dbReference>
<gene>
    <name evidence="2" type="ORF">NIES267_04840</name>
</gene>
<dbReference type="EMBL" id="AP018227">
    <property type="protein sequence ID" value="BAY81019.1"/>
    <property type="molecule type" value="Genomic_DNA"/>
</dbReference>
<dbReference type="PANTHER" id="PTHR43685">
    <property type="entry name" value="GLYCOSYLTRANSFERASE"/>
    <property type="match status" value="1"/>
</dbReference>
<dbReference type="InterPro" id="IPR001173">
    <property type="entry name" value="Glyco_trans_2-like"/>
</dbReference>
<dbReference type="GO" id="GO:0016740">
    <property type="term" value="F:transferase activity"/>
    <property type="evidence" value="ECO:0007669"/>
    <property type="project" value="UniProtKB-KW"/>
</dbReference>
<evidence type="ECO:0000313" key="3">
    <source>
        <dbReference type="Proteomes" id="UP000218418"/>
    </source>
</evidence>
<reference evidence="2 3" key="1">
    <citation type="submission" date="2017-06" db="EMBL/GenBank/DDBJ databases">
        <title>Genome sequencing of cyanobaciteial culture collection at National Institute for Environmental Studies (NIES).</title>
        <authorList>
            <person name="Hirose Y."/>
            <person name="Shimura Y."/>
            <person name="Fujisawa T."/>
            <person name="Nakamura Y."/>
            <person name="Kawachi M."/>
        </authorList>
    </citation>
    <scope>NUCLEOTIDE SEQUENCE [LARGE SCALE GENOMIC DNA]</scope>
    <source>
        <strain evidence="2 3">NIES-267</strain>
    </source>
</reference>
<organism evidence="2 3">
    <name type="scientific">Calothrix parasitica NIES-267</name>
    <dbReference type="NCBI Taxonomy" id="1973488"/>
    <lineage>
        <taxon>Bacteria</taxon>
        <taxon>Bacillati</taxon>
        <taxon>Cyanobacteriota</taxon>
        <taxon>Cyanophyceae</taxon>
        <taxon>Nostocales</taxon>
        <taxon>Calotrichaceae</taxon>
        <taxon>Calothrix</taxon>
    </lineage>
</organism>
<dbReference type="CDD" id="cd00761">
    <property type="entry name" value="Glyco_tranf_GTA_type"/>
    <property type="match status" value="1"/>
</dbReference>
<dbReference type="AlphaFoldDB" id="A0A1Z4LIL4"/>
<keyword evidence="2" id="KW-0808">Transferase</keyword>
<feature type="domain" description="Glycosyltransferase 2-like" evidence="1">
    <location>
        <begin position="102"/>
        <end position="234"/>
    </location>
</feature>
<evidence type="ECO:0000259" key="1">
    <source>
        <dbReference type="Pfam" id="PF00535"/>
    </source>
</evidence>
<name>A0A1Z4LIL4_9CYAN</name>
<dbReference type="Pfam" id="PF00535">
    <property type="entry name" value="Glycos_transf_2"/>
    <property type="match status" value="1"/>
</dbReference>
<sequence>MINHIKQSQLIINQEQLNHRHHQILSYHQELENKYFQYDRYNYQNLIPQPLQIKNSEYSLEEKRLLVISRLQAANLCKAKGYNPWKLSFNQAYNNCQNPCITVIITLFNYSEYIYECLNSLAQSDVSDLPGNIEVLVIDDGSTDNSVSLVEEYLENTELPICLVKKWFNTGLADARNVGLELARSPYIFILDADNWIYPHCLTVLYDKIKSNKYAAVYGEISQFDNDTRKELNRISCHEWDIDKLVKQPYIDAMAMFNKDILLNVGGYSTDLIEYGWFGWDDYDVWLKLAQANYDCKFIPKVLSAYRVHSTSMINTTNKYALNLARYFCHKFSDIAQNQTSNMIFGFSQSELYSNSHCIQETDSRMLLQELQFAQNKIGAMESSKFWKLRNNWLKFKKFFRLVITK</sequence>
<dbReference type="PANTHER" id="PTHR43685:SF2">
    <property type="entry name" value="GLYCOSYLTRANSFERASE 2-LIKE DOMAIN-CONTAINING PROTEIN"/>
    <property type="match status" value="1"/>
</dbReference>
<keyword evidence="3" id="KW-1185">Reference proteome</keyword>
<dbReference type="OrthoDB" id="518264at2"/>
<evidence type="ECO:0000313" key="2">
    <source>
        <dbReference type="EMBL" id="BAY81019.1"/>
    </source>
</evidence>